<reference evidence="1 2" key="1">
    <citation type="submission" date="2017-03" db="EMBL/GenBank/DDBJ databases">
        <authorList>
            <person name="Afonso C.L."/>
            <person name="Miller P.J."/>
            <person name="Scott M.A."/>
            <person name="Spackman E."/>
            <person name="Goraichik I."/>
            <person name="Dimitrov K.M."/>
            <person name="Suarez D.L."/>
            <person name="Swayne D.E."/>
        </authorList>
    </citation>
    <scope>NUCLEOTIDE SEQUENCE [LARGE SCALE GENOMIC DNA]</scope>
    <source>
        <strain evidence="1">PRJEB14757</strain>
    </source>
</reference>
<dbReference type="EMBL" id="FWEV01000175">
    <property type="protein sequence ID" value="SLM30989.1"/>
    <property type="molecule type" value="Genomic_DNA"/>
</dbReference>
<organism evidence="1 2">
    <name type="scientific">Desulfamplus magnetovallimortis</name>
    <dbReference type="NCBI Taxonomy" id="1246637"/>
    <lineage>
        <taxon>Bacteria</taxon>
        <taxon>Pseudomonadati</taxon>
        <taxon>Thermodesulfobacteriota</taxon>
        <taxon>Desulfobacteria</taxon>
        <taxon>Desulfobacterales</taxon>
        <taxon>Desulfobacteraceae</taxon>
        <taxon>Desulfamplus</taxon>
    </lineage>
</organism>
<proteinExistence type="predicted"/>
<evidence type="ECO:0000313" key="2">
    <source>
        <dbReference type="Proteomes" id="UP000191931"/>
    </source>
</evidence>
<sequence length="324" mass="38256">MITLADNLITAKEMEKGLEIIDCLLSYKLDKTSFFRLFTLICKHEIESRIELIIDKLQHQKLFATQSSYSFAFISNLVQYYLRTRQISYAKQYINFLVKNFPFRLQALKYAAILQRRTKEGNGCVSKLKEMANLLPDGMYRYTCLKEVLCTEYISKLSLPTSSDLKQMHSPFMMDRLLGLIPEEWEKIPFEYINTDTPAAFIVSGPLLIANYIYSRYFKLWNIDIEIIVGPSFDGEDIFEEHTLSFFKLPKEPFVFNRDYKKFITKNNMKKYNDIFFLMSEFNLSGYKEIFSLANELSNNCIYCYTFEQLMFDNPNFFIKCNPN</sequence>
<dbReference type="AlphaFoldDB" id="A0A1W1HER8"/>
<dbReference type="Proteomes" id="UP000191931">
    <property type="component" value="Unassembled WGS sequence"/>
</dbReference>
<accession>A0A1W1HER8</accession>
<dbReference type="STRING" id="1246637.MTBBW1_2560030"/>
<keyword evidence="2" id="KW-1185">Reference proteome</keyword>
<protein>
    <submittedName>
        <fullName evidence="1">Uncharacterized protein</fullName>
    </submittedName>
</protein>
<evidence type="ECO:0000313" key="1">
    <source>
        <dbReference type="EMBL" id="SLM30989.1"/>
    </source>
</evidence>
<name>A0A1W1HER8_9BACT</name>
<gene>
    <name evidence="1" type="ORF">MTBBW1_2560030</name>
</gene>